<dbReference type="InterPro" id="IPR020568">
    <property type="entry name" value="Ribosomal_Su5_D2-typ_SF"/>
</dbReference>
<dbReference type="Pfam" id="PF13589">
    <property type="entry name" value="HATPase_c_3"/>
    <property type="match status" value="1"/>
</dbReference>
<dbReference type="Proteomes" id="UP000075683">
    <property type="component" value="Unassembled WGS sequence"/>
</dbReference>
<dbReference type="SUPFAM" id="SSF54211">
    <property type="entry name" value="Ribosomal protein S5 domain 2-like"/>
    <property type="match status" value="1"/>
</dbReference>
<dbReference type="InterPro" id="IPR037198">
    <property type="entry name" value="MutL_C_sf"/>
</dbReference>
<dbReference type="Pfam" id="PF08676">
    <property type="entry name" value="MutL_C"/>
    <property type="match status" value="1"/>
</dbReference>
<dbReference type="CDD" id="cd16926">
    <property type="entry name" value="HATPase_MutL-MLH-PMS-like"/>
    <property type="match status" value="1"/>
</dbReference>
<dbReference type="OrthoDB" id="9763467at2"/>
<feature type="region of interest" description="Disordered" evidence="5">
    <location>
        <begin position="395"/>
        <end position="418"/>
    </location>
</feature>
<evidence type="ECO:0000256" key="1">
    <source>
        <dbReference type="ARBA" id="ARBA00006082"/>
    </source>
</evidence>
<dbReference type="CDD" id="cd00782">
    <property type="entry name" value="MutL_Trans"/>
    <property type="match status" value="1"/>
</dbReference>
<dbReference type="FunFam" id="3.30.565.10:FF:000003">
    <property type="entry name" value="DNA mismatch repair endonuclease MutL"/>
    <property type="match status" value="1"/>
</dbReference>
<dbReference type="NCBIfam" id="NF000950">
    <property type="entry name" value="PRK00095.1-3"/>
    <property type="match status" value="1"/>
</dbReference>
<keyword evidence="3 4" id="KW-0234">DNA repair</keyword>
<feature type="domain" description="DNA mismatch repair protein S5" evidence="7">
    <location>
        <begin position="208"/>
        <end position="326"/>
    </location>
</feature>
<comment type="similarity">
    <text evidence="1 4">Belongs to the DNA mismatch repair MutL/HexB family.</text>
</comment>
<dbReference type="EMBL" id="LQYT01000133">
    <property type="protein sequence ID" value="KYD08936.1"/>
    <property type="molecule type" value="Genomic_DNA"/>
</dbReference>
<protein>
    <recommendedName>
        <fullName evidence="4">DNA mismatch repair protein MutL</fullName>
    </recommendedName>
</protein>
<dbReference type="NCBIfam" id="TIGR00585">
    <property type="entry name" value="mutl"/>
    <property type="match status" value="1"/>
</dbReference>
<evidence type="ECO:0000259" key="6">
    <source>
        <dbReference type="SMART" id="SM00853"/>
    </source>
</evidence>
<dbReference type="InterPro" id="IPR042121">
    <property type="entry name" value="MutL_C_regsub"/>
</dbReference>
<dbReference type="PANTHER" id="PTHR10073">
    <property type="entry name" value="DNA MISMATCH REPAIR PROTEIN MLH, PMS, MUTL"/>
    <property type="match status" value="1"/>
</dbReference>
<evidence type="ECO:0000256" key="3">
    <source>
        <dbReference type="ARBA" id="ARBA00023204"/>
    </source>
</evidence>
<dbReference type="STRING" id="301148.B4135_3847"/>
<evidence type="ECO:0000256" key="5">
    <source>
        <dbReference type="SAM" id="MobiDB-lite"/>
    </source>
</evidence>
<dbReference type="InterPro" id="IPR036890">
    <property type="entry name" value="HATPase_C_sf"/>
</dbReference>
<feature type="region of interest" description="Disordered" evidence="5">
    <location>
        <begin position="351"/>
        <end position="372"/>
    </location>
</feature>
<dbReference type="InterPro" id="IPR020667">
    <property type="entry name" value="DNA_mismatch_repair_MutL"/>
</dbReference>
<dbReference type="PROSITE" id="PS00058">
    <property type="entry name" value="DNA_MISMATCH_REPAIR_1"/>
    <property type="match status" value="1"/>
</dbReference>
<accession>A0A150LAA7</accession>
<dbReference type="GO" id="GO:0006298">
    <property type="term" value="P:mismatch repair"/>
    <property type="evidence" value="ECO:0007669"/>
    <property type="project" value="UniProtKB-UniRule"/>
</dbReference>
<dbReference type="SMART" id="SM00853">
    <property type="entry name" value="MutL_C"/>
    <property type="match status" value="1"/>
</dbReference>
<dbReference type="GO" id="GO:0140664">
    <property type="term" value="F:ATP-dependent DNA damage sensor activity"/>
    <property type="evidence" value="ECO:0007669"/>
    <property type="project" value="InterPro"/>
</dbReference>
<gene>
    <name evidence="4" type="primary">mutL</name>
    <name evidence="8" type="ORF">B4135_3847</name>
</gene>
<dbReference type="InterPro" id="IPR014790">
    <property type="entry name" value="MutL_C"/>
</dbReference>
<dbReference type="Gene3D" id="3.30.565.10">
    <property type="entry name" value="Histidine kinase-like ATPase, C-terminal domain"/>
    <property type="match status" value="1"/>
</dbReference>
<dbReference type="RefSeq" id="WP_061570010.1">
    <property type="nucleotide sequence ID" value="NZ_LQYT01000133.1"/>
</dbReference>
<dbReference type="InterPro" id="IPR038973">
    <property type="entry name" value="MutL/Mlh/Pms-like"/>
</dbReference>
<keyword evidence="2 4" id="KW-0227">DNA damage</keyword>
<dbReference type="HAMAP" id="MF_00149">
    <property type="entry name" value="DNA_mis_repair"/>
    <property type="match status" value="1"/>
</dbReference>
<dbReference type="SMART" id="SM01340">
    <property type="entry name" value="DNA_mis_repair"/>
    <property type="match status" value="1"/>
</dbReference>
<feature type="compositionally biased region" description="Low complexity" evidence="5">
    <location>
        <begin position="409"/>
        <end position="418"/>
    </location>
</feature>
<dbReference type="GO" id="GO:0005524">
    <property type="term" value="F:ATP binding"/>
    <property type="evidence" value="ECO:0007669"/>
    <property type="project" value="InterPro"/>
</dbReference>
<organism evidence="8 9">
    <name type="scientific">Caldibacillus debilis</name>
    <dbReference type="NCBI Taxonomy" id="301148"/>
    <lineage>
        <taxon>Bacteria</taxon>
        <taxon>Bacillati</taxon>
        <taxon>Bacillota</taxon>
        <taxon>Bacilli</taxon>
        <taxon>Bacillales</taxon>
        <taxon>Bacillaceae</taxon>
        <taxon>Caldibacillus</taxon>
    </lineage>
</organism>
<dbReference type="AlphaFoldDB" id="A0A150LAA7"/>
<dbReference type="PATRIC" id="fig|301148.3.peg.1918"/>
<dbReference type="Pfam" id="PF01119">
    <property type="entry name" value="DNA_mis_repair"/>
    <property type="match status" value="1"/>
</dbReference>
<evidence type="ECO:0000313" key="8">
    <source>
        <dbReference type="EMBL" id="KYD08936.1"/>
    </source>
</evidence>
<dbReference type="InterPro" id="IPR014721">
    <property type="entry name" value="Ribsml_uS5_D2-typ_fold_subgr"/>
</dbReference>
<comment type="caution">
    <text evidence="8">The sequence shown here is derived from an EMBL/GenBank/DDBJ whole genome shotgun (WGS) entry which is preliminary data.</text>
</comment>
<dbReference type="Gene3D" id="3.30.1540.20">
    <property type="entry name" value="MutL, C-terminal domain, dimerisation subdomain"/>
    <property type="match status" value="1"/>
</dbReference>
<dbReference type="InterPro" id="IPR002099">
    <property type="entry name" value="MutL/Mlh/PMS"/>
</dbReference>
<reference evidence="8 9" key="1">
    <citation type="submission" date="2016-01" db="EMBL/GenBank/DDBJ databases">
        <title>Draft Genome Sequences of Seven Thermophilic Sporeformers Isolated from Foods.</title>
        <authorList>
            <person name="Berendsen E.M."/>
            <person name="Wells-Bennik M.H."/>
            <person name="Krawcyk A.O."/>
            <person name="De Jong A."/>
            <person name="Holsappel S."/>
            <person name="Eijlander R.T."/>
            <person name="Kuipers O.P."/>
        </authorList>
    </citation>
    <scope>NUCLEOTIDE SEQUENCE [LARGE SCALE GENOMIC DNA]</scope>
    <source>
        <strain evidence="8 9">B4135</strain>
    </source>
</reference>
<dbReference type="SUPFAM" id="SSF55874">
    <property type="entry name" value="ATPase domain of HSP90 chaperone/DNA topoisomerase II/histidine kinase"/>
    <property type="match status" value="1"/>
</dbReference>
<comment type="function">
    <text evidence="4">This protein is involved in the repair of mismatches in DNA. It is required for dam-dependent methyl-directed DNA mismatch repair. May act as a 'molecular matchmaker', a protein that promotes the formation of a stable complex between two or more DNA-binding proteins in an ATP-dependent manner without itself being part of a final effector complex.</text>
</comment>
<name>A0A150LAA7_9BACI</name>
<dbReference type="Gene3D" id="3.30.1370.100">
    <property type="entry name" value="MutL, C-terminal domain, regulatory subdomain"/>
    <property type="match status" value="1"/>
</dbReference>
<dbReference type="GO" id="GO:0032300">
    <property type="term" value="C:mismatch repair complex"/>
    <property type="evidence" value="ECO:0007669"/>
    <property type="project" value="InterPro"/>
</dbReference>
<evidence type="ECO:0000256" key="2">
    <source>
        <dbReference type="ARBA" id="ARBA00022763"/>
    </source>
</evidence>
<dbReference type="Gene3D" id="3.30.230.10">
    <property type="match status" value="1"/>
</dbReference>
<dbReference type="PANTHER" id="PTHR10073:SF12">
    <property type="entry name" value="DNA MISMATCH REPAIR PROTEIN MLH1"/>
    <property type="match status" value="1"/>
</dbReference>
<dbReference type="FunFam" id="3.30.1370.100:FF:000004">
    <property type="entry name" value="DNA mismatch repair endonuclease MutL"/>
    <property type="match status" value="1"/>
</dbReference>
<sequence>MGKIIQLGDSIADKIAAGEVVERPASVVKELVENAIDANSTVIEVEVEEAGLAKIRVIDNGEGMDEEDVVMAFERHATSKIKDELDLFRIRTLGFRGEALPSIASVSRMEVVTGTGEGPGSRLVLEGGKKVLLERASSRKGTDITVSDLFFNTPARLKYVKTIHTELAHITDLMNRLALSRPHIAMKLSHNGKVLLQTNGNGDPRQVLAAIYGVANARKMIPVRGEHLDFRLKGYLSLPELTRSSRNSISVFVNGRYVKNYGISNAVIQGYHTLLPVGRFPVAYLHLRMDPELLDVNVHPAKLEIRVSKERELYEFIERSIRSAFQDKNLIPRPAEQVKSKPRPSRQLQFQLNHAGKGSGERPGPLTKEERETVKRWMEDLKKDMEREDPLIREEYPEKGGEVPRFSGEEAGAVPPEGGLFPETGFHPPETDGHPPEISRGPADVDEAVKKETGLSFLREEEAAGSPAKEPDGADGGEEPAEGRFPPLYPIGQMHGTYLLAENENGLYIIDQHAAQERIKYEYYYEKLGHPPDEWQELLIPITLEFSNQEAVKIEENLPELKKIGLNLEPFGTNTYIIRSHPAWFPKGSEKELIEDMIDQVLSMKKIDYRRLREEAAITMSCKRSIKANHRLRKEEIQRLLDDLRQTKNPFTCPHGRPVIVHFSTRELEKMFKRIM</sequence>
<evidence type="ECO:0000259" key="7">
    <source>
        <dbReference type="SMART" id="SM01340"/>
    </source>
</evidence>
<feature type="region of interest" description="Disordered" evidence="5">
    <location>
        <begin position="455"/>
        <end position="483"/>
    </location>
</feature>
<dbReference type="InterPro" id="IPR042120">
    <property type="entry name" value="MutL_C_dimsub"/>
</dbReference>
<evidence type="ECO:0000256" key="4">
    <source>
        <dbReference type="HAMAP-Rule" id="MF_00149"/>
    </source>
</evidence>
<evidence type="ECO:0000313" key="9">
    <source>
        <dbReference type="Proteomes" id="UP000075683"/>
    </source>
</evidence>
<dbReference type="SUPFAM" id="SSF118116">
    <property type="entry name" value="DNA mismatch repair protein MutL"/>
    <property type="match status" value="1"/>
</dbReference>
<dbReference type="InterPro" id="IPR014762">
    <property type="entry name" value="DNA_mismatch_repair_CS"/>
</dbReference>
<dbReference type="InterPro" id="IPR013507">
    <property type="entry name" value="DNA_mismatch_S5_2-like"/>
</dbReference>
<feature type="domain" description="MutL C-terminal dimerisation" evidence="6">
    <location>
        <begin position="490"/>
        <end position="632"/>
    </location>
</feature>
<proteinExistence type="inferred from homology"/>
<dbReference type="GO" id="GO:0016887">
    <property type="term" value="F:ATP hydrolysis activity"/>
    <property type="evidence" value="ECO:0007669"/>
    <property type="project" value="InterPro"/>
</dbReference>
<dbReference type="GO" id="GO:0030983">
    <property type="term" value="F:mismatched DNA binding"/>
    <property type="evidence" value="ECO:0007669"/>
    <property type="project" value="InterPro"/>
</dbReference>